<reference evidence="1" key="1">
    <citation type="submission" date="2022-07" db="EMBL/GenBank/DDBJ databases">
        <authorList>
            <person name="Trinca V."/>
            <person name="Uliana J.V.C."/>
            <person name="Torres T.T."/>
            <person name="Ward R.J."/>
            <person name="Monesi N."/>
        </authorList>
    </citation>
    <scope>NUCLEOTIDE SEQUENCE</scope>
    <source>
        <strain evidence="1">HSMRA1968</strain>
        <tissue evidence="1">Whole embryos</tissue>
    </source>
</reference>
<keyword evidence="2" id="KW-1185">Reference proteome</keyword>
<evidence type="ECO:0000313" key="2">
    <source>
        <dbReference type="Proteomes" id="UP001151699"/>
    </source>
</evidence>
<evidence type="ECO:0000313" key="1">
    <source>
        <dbReference type="EMBL" id="KAJ6636940.1"/>
    </source>
</evidence>
<comment type="caution">
    <text evidence="1">The sequence shown here is derived from an EMBL/GenBank/DDBJ whole genome shotgun (WGS) entry which is preliminary data.</text>
</comment>
<gene>
    <name evidence="1" type="ORF">Bhyg_09666</name>
</gene>
<sequence length="72" mass="8166">MLWRPASAVARLDVLVKDGLTAEGHCSETEGSVEKATTKRKSARIAERNNKVYSDIDRLSLLKRELKRNRLN</sequence>
<organism evidence="1 2">
    <name type="scientific">Pseudolycoriella hygida</name>
    <dbReference type="NCBI Taxonomy" id="35572"/>
    <lineage>
        <taxon>Eukaryota</taxon>
        <taxon>Metazoa</taxon>
        <taxon>Ecdysozoa</taxon>
        <taxon>Arthropoda</taxon>
        <taxon>Hexapoda</taxon>
        <taxon>Insecta</taxon>
        <taxon>Pterygota</taxon>
        <taxon>Neoptera</taxon>
        <taxon>Endopterygota</taxon>
        <taxon>Diptera</taxon>
        <taxon>Nematocera</taxon>
        <taxon>Sciaroidea</taxon>
        <taxon>Sciaridae</taxon>
        <taxon>Pseudolycoriella</taxon>
    </lineage>
</organism>
<accession>A0A9Q0MRY0</accession>
<dbReference type="AlphaFoldDB" id="A0A9Q0MRY0"/>
<dbReference type="EMBL" id="WJQU01000003">
    <property type="protein sequence ID" value="KAJ6636940.1"/>
    <property type="molecule type" value="Genomic_DNA"/>
</dbReference>
<name>A0A9Q0MRY0_9DIPT</name>
<proteinExistence type="predicted"/>
<dbReference type="Proteomes" id="UP001151699">
    <property type="component" value="Chromosome X"/>
</dbReference>
<protein>
    <submittedName>
        <fullName evidence="1">Uncharacterized protein</fullName>
    </submittedName>
</protein>